<dbReference type="RefSeq" id="WP_005551776.1">
    <property type="nucleotide sequence ID" value="NZ_JAMDNA010000127.1"/>
</dbReference>
<dbReference type="EMBL" id="JAMDNP010000081">
    <property type="protein sequence ID" value="MCY9764237.1"/>
    <property type="molecule type" value="Genomic_DNA"/>
</dbReference>
<dbReference type="Proteomes" id="UP001527181">
    <property type="component" value="Unassembled WGS sequence"/>
</dbReference>
<evidence type="ECO:0000313" key="3">
    <source>
        <dbReference type="Proteomes" id="UP001527181"/>
    </source>
</evidence>
<keyword evidence="3" id="KW-1185">Reference proteome</keyword>
<comment type="caution">
    <text evidence="2">The sequence shown here is derived from an EMBL/GenBank/DDBJ whole genome shotgun (WGS) entry which is preliminary data.</text>
</comment>
<evidence type="ECO:0000313" key="2">
    <source>
        <dbReference type="EMBL" id="MCY9764237.1"/>
    </source>
</evidence>
<organism evidence="2 3">
    <name type="scientific">Paenibacillus alvei</name>
    <name type="common">Bacillus alvei</name>
    <dbReference type="NCBI Taxonomy" id="44250"/>
    <lineage>
        <taxon>Bacteria</taxon>
        <taxon>Bacillati</taxon>
        <taxon>Bacillota</taxon>
        <taxon>Bacilli</taxon>
        <taxon>Bacillales</taxon>
        <taxon>Paenibacillaceae</taxon>
        <taxon>Paenibacillus</taxon>
    </lineage>
</organism>
<name>A0ABT4H5H3_PAEAL</name>
<accession>A0ABT4H5H3</accession>
<feature type="coiled-coil region" evidence="1">
    <location>
        <begin position="1"/>
        <end position="28"/>
    </location>
</feature>
<gene>
    <name evidence="2" type="ORF">M5X12_27395</name>
</gene>
<dbReference type="GeneID" id="94492031"/>
<sequence>MEQRIADLEKKVEELEAALNESKEATVQALTLISNQMEQQLNSLIDDYKNGFKEAALQLLNENLKNNN</sequence>
<protein>
    <submittedName>
        <fullName evidence="2">Acetylornithine deacetylase</fullName>
    </submittedName>
</protein>
<reference evidence="2 3" key="1">
    <citation type="submission" date="2022-05" db="EMBL/GenBank/DDBJ databases">
        <title>Genome Sequencing of Bee-Associated Microbes.</title>
        <authorList>
            <person name="Dunlap C."/>
        </authorList>
    </citation>
    <scope>NUCLEOTIDE SEQUENCE [LARGE SCALE GENOMIC DNA]</scope>
    <source>
        <strain evidence="2 3">NRRL B-04010</strain>
    </source>
</reference>
<keyword evidence="1" id="KW-0175">Coiled coil</keyword>
<evidence type="ECO:0000256" key="1">
    <source>
        <dbReference type="SAM" id="Coils"/>
    </source>
</evidence>
<proteinExistence type="predicted"/>